<dbReference type="GO" id="GO:0008146">
    <property type="term" value="F:sulfotransferase activity"/>
    <property type="evidence" value="ECO:0007669"/>
    <property type="project" value="InterPro"/>
</dbReference>
<feature type="region of interest" description="Disordered" evidence="2">
    <location>
        <begin position="108"/>
        <end position="189"/>
    </location>
</feature>
<dbReference type="Gene3D" id="3.40.50.300">
    <property type="entry name" value="P-loop containing nucleotide triphosphate hydrolases"/>
    <property type="match status" value="2"/>
</dbReference>
<evidence type="ECO:0000259" key="3">
    <source>
        <dbReference type="Pfam" id="PF00685"/>
    </source>
</evidence>
<name>A0A8C6ACG6_MARMA</name>
<evidence type="ECO:0000256" key="1">
    <source>
        <dbReference type="RuleBase" id="RU361155"/>
    </source>
</evidence>
<protein>
    <recommendedName>
        <fullName evidence="1">Sulfotransferase</fullName>
        <ecNumber evidence="1">2.8.2.-</ecNumber>
    </recommendedName>
</protein>
<dbReference type="InterPro" id="IPR000863">
    <property type="entry name" value="Sulfotransferase_dom"/>
</dbReference>
<dbReference type="GeneTree" id="ENSGT00940000162765"/>
<sequence length="247" mass="26963">IPTHQVLCRDGGATSELPDLWGQALHPDHACFSPFPGTTWLSEILEMIYHGGDLRKCHWAHIYFRVSYLEFKCPGLPSSAWCCPGPSSRFQLIRPSPAHTLGLESLKDTLVPDPQDPLATGPASPSLGNGQPPTSHKQSKPPLKGPSAALEPEKGNSEDPGVSGALPVKEDRGSHCPATSSKEMKKNPMADYSTFPTHILDHSISPFMRKGIPGDWKSALTVAQNEHLDAHYAEEMAGCKLNFRWQL</sequence>
<feature type="compositionally biased region" description="Polar residues" evidence="2">
    <location>
        <begin position="126"/>
        <end position="136"/>
    </location>
</feature>
<keyword evidence="1" id="KW-0808">Transferase</keyword>
<dbReference type="InterPro" id="IPR027417">
    <property type="entry name" value="P-loop_NTPase"/>
</dbReference>
<dbReference type="Pfam" id="PF00685">
    <property type="entry name" value="Sulfotransfer_1"/>
    <property type="match status" value="1"/>
</dbReference>
<reference evidence="4" key="1">
    <citation type="submission" date="2025-08" db="UniProtKB">
        <authorList>
            <consortium name="Ensembl"/>
        </authorList>
    </citation>
    <scope>IDENTIFICATION</scope>
</reference>
<proteinExistence type="inferred from homology"/>
<dbReference type="SUPFAM" id="SSF52540">
    <property type="entry name" value="P-loop containing nucleoside triphosphate hydrolases"/>
    <property type="match status" value="2"/>
</dbReference>
<reference evidence="4" key="2">
    <citation type="submission" date="2025-09" db="UniProtKB">
        <authorList>
            <consortium name="Ensembl"/>
        </authorList>
    </citation>
    <scope>IDENTIFICATION</scope>
</reference>
<accession>A0A8C6ACG6</accession>
<dbReference type="EC" id="2.8.2.-" evidence="1"/>
<keyword evidence="5" id="KW-1185">Reference proteome</keyword>
<organism evidence="4 5">
    <name type="scientific">Marmota marmota marmota</name>
    <name type="common">Alpine marmot</name>
    <dbReference type="NCBI Taxonomy" id="9994"/>
    <lineage>
        <taxon>Eukaryota</taxon>
        <taxon>Metazoa</taxon>
        <taxon>Chordata</taxon>
        <taxon>Craniata</taxon>
        <taxon>Vertebrata</taxon>
        <taxon>Euteleostomi</taxon>
        <taxon>Mammalia</taxon>
        <taxon>Eutheria</taxon>
        <taxon>Euarchontoglires</taxon>
        <taxon>Glires</taxon>
        <taxon>Rodentia</taxon>
        <taxon>Sciuromorpha</taxon>
        <taxon>Sciuridae</taxon>
        <taxon>Xerinae</taxon>
        <taxon>Marmotini</taxon>
        <taxon>Marmota</taxon>
    </lineage>
</organism>
<comment type="similarity">
    <text evidence="1">Belongs to the sulfotransferase 1 family.</text>
</comment>
<evidence type="ECO:0000256" key="2">
    <source>
        <dbReference type="SAM" id="MobiDB-lite"/>
    </source>
</evidence>
<dbReference type="Proteomes" id="UP000694407">
    <property type="component" value="Unplaced"/>
</dbReference>
<feature type="domain" description="Sulfotransferase" evidence="3">
    <location>
        <begin position="176"/>
        <end position="239"/>
    </location>
</feature>
<evidence type="ECO:0000313" key="5">
    <source>
        <dbReference type="Proteomes" id="UP000694407"/>
    </source>
</evidence>
<dbReference type="Ensembl" id="ENSMMMT00000030581.1">
    <property type="protein sequence ID" value="ENSMMMP00000027031.1"/>
    <property type="gene ID" value="ENSMMMG00000023639.1"/>
</dbReference>
<dbReference type="AlphaFoldDB" id="A0A8C6ACG6"/>
<evidence type="ECO:0000313" key="4">
    <source>
        <dbReference type="Ensembl" id="ENSMMMP00000027031.1"/>
    </source>
</evidence>